<dbReference type="Gene3D" id="1.20.1590.10">
    <property type="entry name" value="YP_001051499.1 domain like"/>
    <property type="match status" value="1"/>
</dbReference>
<dbReference type="InterPro" id="IPR007338">
    <property type="entry name" value="DUF416"/>
</dbReference>
<dbReference type="Pfam" id="PF04222">
    <property type="entry name" value="DUF416"/>
    <property type="match status" value="1"/>
</dbReference>
<sequence>MPNPSTLKRLTLWQLTAYSAALIERMLPNYQMFSEAAEFGDAKLLRNQLDLVWQRLAQPQFKLNFTVQLEKLEEVIPNVEDFDFFGVYPALDTCMALGSLLQGMQDKDFQTLNNVALLSKGSVSYYLELMLAQEQADEQGEGGDEIVIQQADIDAHPLMQWEMETQQELLDFALQAKENKASCQTLKTMALSEGMSNLGIEI</sequence>
<dbReference type="AlphaFoldDB" id="A0A4U1B518"/>
<reference evidence="1 2" key="1">
    <citation type="submission" date="2019-04" db="EMBL/GenBank/DDBJ databases">
        <title>Thalassotalea guangxiensis sp. nov., isolated from sediment of the coastal wetland.</title>
        <authorList>
            <person name="Zheng S."/>
            <person name="Zhang D."/>
        </authorList>
    </citation>
    <scope>NUCLEOTIDE SEQUENCE [LARGE SCALE GENOMIC DNA]</scope>
    <source>
        <strain evidence="1 2">ZS-4</strain>
    </source>
</reference>
<proteinExistence type="predicted"/>
<name>A0A4U1B518_9GAMM</name>
<organism evidence="1 2">
    <name type="scientific">Thalassotalea mangrovi</name>
    <dbReference type="NCBI Taxonomy" id="2572245"/>
    <lineage>
        <taxon>Bacteria</taxon>
        <taxon>Pseudomonadati</taxon>
        <taxon>Pseudomonadota</taxon>
        <taxon>Gammaproteobacteria</taxon>
        <taxon>Alteromonadales</taxon>
        <taxon>Colwelliaceae</taxon>
        <taxon>Thalassotalea</taxon>
    </lineage>
</organism>
<comment type="caution">
    <text evidence="1">The sequence shown here is derived from an EMBL/GenBank/DDBJ whole genome shotgun (WGS) entry which is preliminary data.</text>
</comment>
<keyword evidence="2" id="KW-1185">Reference proteome</keyword>
<evidence type="ECO:0000313" key="1">
    <source>
        <dbReference type="EMBL" id="TKB45493.1"/>
    </source>
</evidence>
<dbReference type="OrthoDB" id="9204516at2"/>
<evidence type="ECO:0000313" key="2">
    <source>
        <dbReference type="Proteomes" id="UP000307999"/>
    </source>
</evidence>
<dbReference type="Proteomes" id="UP000307999">
    <property type="component" value="Unassembled WGS sequence"/>
</dbReference>
<protein>
    <submittedName>
        <fullName evidence="1">DUF416 family protein</fullName>
    </submittedName>
</protein>
<accession>A0A4U1B518</accession>
<dbReference type="EMBL" id="SWDB01000020">
    <property type="protein sequence ID" value="TKB45493.1"/>
    <property type="molecule type" value="Genomic_DNA"/>
</dbReference>
<gene>
    <name evidence="1" type="ORF">E8M12_08435</name>
</gene>
<dbReference type="InterPro" id="IPR023381">
    <property type="entry name" value="YP001051499.1-like_dom_sf"/>
</dbReference>